<dbReference type="STRING" id="683840.U5HJD7"/>
<keyword evidence="5" id="KW-1185">Reference proteome</keyword>
<evidence type="ECO:0000313" key="3">
    <source>
        <dbReference type="EMBL" id="KDE02313.1"/>
    </source>
</evidence>
<evidence type="ECO:0000256" key="1">
    <source>
        <dbReference type="SAM" id="SignalP"/>
    </source>
</evidence>
<evidence type="ECO:0000313" key="5">
    <source>
        <dbReference type="Proteomes" id="UP000017200"/>
    </source>
</evidence>
<keyword evidence="1" id="KW-0732">Signal</keyword>
<dbReference type="Proteomes" id="UP000017200">
    <property type="component" value="Unassembled WGS sequence"/>
</dbReference>
<reference evidence="3" key="2">
    <citation type="submission" date="2010-11" db="EMBL/GenBank/DDBJ databases">
        <authorList>
            <consortium name="The Broad Institute Genome Sequencing Platform"/>
            <person name="Earl A."/>
            <person name="Ward D."/>
            <person name="Feldgarden M."/>
            <person name="Gevers D."/>
            <person name="Butler R."/>
            <person name="Young S.K."/>
            <person name="Zeng Q."/>
            <person name="Gargeya S."/>
            <person name="Fitzgerald M."/>
            <person name="Haas B."/>
            <person name="Abouelleil A."/>
            <person name="Alvarado L."/>
            <person name="Arachchi H.M."/>
            <person name="Berlin A."/>
            <person name="Brown A."/>
            <person name="Chapman S.B."/>
            <person name="Chen Z."/>
            <person name="Dunbar C."/>
            <person name="Freedman E."/>
            <person name="Gearin G."/>
            <person name="Gellesch M."/>
            <person name="Goldberg J."/>
            <person name="Griggs A."/>
            <person name="Gujja S."/>
            <person name="Heilman E."/>
            <person name="Heiman D."/>
            <person name="Howarth C."/>
            <person name="Larson L."/>
            <person name="Lui A."/>
            <person name="MacDonald P.J.P."/>
            <person name="Mehta T."/>
            <person name="Montmayeur A."/>
            <person name="Murphy C."/>
            <person name="Neiman D."/>
            <person name="Pearson M."/>
            <person name="Priest M."/>
            <person name="Roberts A."/>
            <person name="Saif S."/>
            <person name="Shea T."/>
            <person name="Shenoy N."/>
            <person name="Sisk P."/>
            <person name="Stolte C."/>
            <person name="Sykes S."/>
            <person name="White J."/>
            <person name="Yandava C."/>
            <person name="Wortman J."/>
            <person name="Nusbaum C."/>
            <person name="Birren B."/>
        </authorList>
    </citation>
    <scope>NUCLEOTIDE SEQUENCE</scope>
    <source>
        <strain evidence="3">P1A1 Lamole</strain>
    </source>
</reference>
<reference evidence="4" key="4">
    <citation type="submission" date="2015-06" db="UniProtKB">
        <authorList>
            <consortium name="EnsemblFungi"/>
        </authorList>
    </citation>
    <scope>IDENTIFICATION</scope>
</reference>
<dbReference type="EnsemblFungi" id="MVLG_07122T0">
    <property type="protein sequence ID" value="MVLG_07122T0"/>
    <property type="gene ID" value="MVLG_07122"/>
</dbReference>
<accession>U5HJD7</accession>
<dbReference type="OrthoDB" id="194076at2759"/>
<evidence type="ECO:0000259" key="2">
    <source>
        <dbReference type="Pfam" id="PF03992"/>
    </source>
</evidence>
<dbReference type="AlphaFoldDB" id="U5HJD7"/>
<sequence length="107" mass="11883">TDLIIMVLCILVSIALNSESSAEEVKSRLVEFAQSYRSDQGTLDWHVMQNPKDKTKFAIVERYTDGKAIKTHTGTNPLYPKFGKWIAPLVASPPVITVYTELGSAKL</sequence>
<dbReference type="SUPFAM" id="SSF54909">
    <property type="entry name" value="Dimeric alpha+beta barrel"/>
    <property type="match status" value="1"/>
</dbReference>
<feature type="non-terminal residue" evidence="3">
    <location>
        <position position="1"/>
    </location>
</feature>
<feature type="domain" description="ABM" evidence="2">
    <location>
        <begin position="21"/>
        <end position="75"/>
    </location>
</feature>
<name>U5HJD7_USTV1</name>
<feature type="signal peptide" evidence="1">
    <location>
        <begin position="1"/>
        <end position="22"/>
    </location>
</feature>
<evidence type="ECO:0000313" key="4">
    <source>
        <dbReference type="EnsemblFungi" id="MVLG_07122T0"/>
    </source>
</evidence>
<dbReference type="InterPro" id="IPR007138">
    <property type="entry name" value="ABM_dom"/>
</dbReference>
<gene>
    <name evidence="3" type="ORF">MVLG_07122</name>
</gene>
<dbReference type="Pfam" id="PF03992">
    <property type="entry name" value="ABM"/>
    <property type="match status" value="1"/>
</dbReference>
<proteinExistence type="predicted"/>
<organism evidence="3">
    <name type="scientific">Microbotryum lychnidis-dioicae (strain p1A1 Lamole / MvSl-1064)</name>
    <name type="common">Anther smut fungus</name>
    <dbReference type="NCBI Taxonomy" id="683840"/>
    <lineage>
        <taxon>Eukaryota</taxon>
        <taxon>Fungi</taxon>
        <taxon>Dikarya</taxon>
        <taxon>Basidiomycota</taxon>
        <taxon>Pucciniomycotina</taxon>
        <taxon>Microbotryomycetes</taxon>
        <taxon>Microbotryales</taxon>
        <taxon>Microbotryaceae</taxon>
        <taxon>Microbotryum</taxon>
    </lineage>
</organism>
<dbReference type="EMBL" id="AEIJ01001038">
    <property type="status" value="NOT_ANNOTATED_CDS"/>
    <property type="molecule type" value="Genomic_DNA"/>
</dbReference>
<dbReference type="PANTHER" id="PTHR38052:SF1">
    <property type="entry name" value="ABM DOMAIN-CONTAINING PROTEIN"/>
    <property type="match status" value="1"/>
</dbReference>
<dbReference type="Gene3D" id="3.30.70.100">
    <property type="match status" value="1"/>
</dbReference>
<feature type="chain" id="PRO_5009724676" description="ABM domain-containing protein" evidence="1">
    <location>
        <begin position="23"/>
        <end position="107"/>
    </location>
</feature>
<reference evidence="3 5" key="3">
    <citation type="journal article" date="2015" name="BMC Genomics">
        <title>Sex and parasites: genomic and transcriptomic analysis of Microbotryum lychnidis-dioicae, the biotrophic and plant-castrating anther smut fungus.</title>
        <authorList>
            <person name="Perlin M.H."/>
            <person name="Amselem J."/>
            <person name="Fontanillas E."/>
            <person name="Toh S.S."/>
            <person name="Chen Z."/>
            <person name="Goldberg J."/>
            <person name="Duplessis S."/>
            <person name="Henrissat B."/>
            <person name="Young S."/>
            <person name="Zeng Q."/>
            <person name="Aguileta G."/>
            <person name="Petit E."/>
            <person name="Badouin H."/>
            <person name="Andrews J."/>
            <person name="Razeeq D."/>
            <person name="Gabaldon T."/>
            <person name="Quesneville H."/>
            <person name="Giraud T."/>
            <person name="Hood M.E."/>
            <person name="Schultz D.J."/>
            <person name="Cuomo C.A."/>
        </authorList>
    </citation>
    <scope>NUCLEOTIDE SEQUENCE [LARGE SCALE GENOMIC DNA]</scope>
    <source>
        <strain evidence="3">P1A1 Lamole</strain>
        <strain evidence="5">p1A1 Lamole</strain>
    </source>
</reference>
<dbReference type="InterPro" id="IPR011008">
    <property type="entry name" value="Dimeric_a/b-barrel"/>
</dbReference>
<dbReference type="InParanoid" id="U5HJD7"/>
<dbReference type="EMBL" id="GL541851">
    <property type="protein sequence ID" value="KDE02313.1"/>
    <property type="molecule type" value="Genomic_DNA"/>
</dbReference>
<reference evidence="5" key="1">
    <citation type="submission" date="2010-11" db="EMBL/GenBank/DDBJ databases">
        <title>The genome sequence of Microbotryum violaceum strain p1A1 Lamole.</title>
        <authorList>
            <person name="Cuomo C."/>
            <person name="Perlin M."/>
            <person name="Young S.K."/>
            <person name="Zeng Q."/>
            <person name="Gargeya S."/>
            <person name="Alvarado L."/>
            <person name="Berlin A."/>
            <person name="Chapman S.B."/>
            <person name="Chen Z."/>
            <person name="Freedman E."/>
            <person name="Gellesch M."/>
            <person name="Goldberg J."/>
            <person name="Griggs A."/>
            <person name="Gujja S."/>
            <person name="Heilman E."/>
            <person name="Heiman D."/>
            <person name="Howarth C."/>
            <person name="Mehta T."/>
            <person name="Neiman D."/>
            <person name="Pearson M."/>
            <person name="Roberts A."/>
            <person name="Saif S."/>
            <person name="Shea T."/>
            <person name="Shenoy N."/>
            <person name="Sisk P."/>
            <person name="Stolte C."/>
            <person name="Sykes S."/>
            <person name="White J."/>
            <person name="Yandava C."/>
            <person name="Haas B."/>
            <person name="Nusbaum C."/>
            <person name="Birren B."/>
        </authorList>
    </citation>
    <scope>NUCLEOTIDE SEQUENCE [LARGE SCALE GENOMIC DNA]</scope>
    <source>
        <strain evidence="5">p1A1 Lamole</strain>
    </source>
</reference>
<dbReference type="PANTHER" id="PTHR38052">
    <property type="entry name" value="EXPRESSED PROTEIN"/>
    <property type="match status" value="1"/>
</dbReference>
<protein>
    <recommendedName>
        <fullName evidence="2">ABM domain-containing protein</fullName>
    </recommendedName>
</protein>